<reference evidence="1" key="1">
    <citation type="journal article" date="2023" name="G3 (Bethesda)">
        <title>A reference genome for the long-term kleptoplast-retaining sea slug Elysia crispata morphotype clarki.</title>
        <authorList>
            <person name="Eastman K.E."/>
            <person name="Pendleton A.L."/>
            <person name="Shaikh M.A."/>
            <person name="Suttiyut T."/>
            <person name="Ogas R."/>
            <person name="Tomko P."/>
            <person name="Gavelis G."/>
            <person name="Widhalm J.R."/>
            <person name="Wisecaver J.H."/>
        </authorList>
    </citation>
    <scope>NUCLEOTIDE SEQUENCE</scope>
    <source>
        <strain evidence="1">ECLA1</strain>
    </source>
</reference>
<gene>
    <name evidence="1" type="ORF">RRG08_031368</name>
</gene>
<evidence type="ECO:0000313" key="2">
    <source>
        <dbReference type="Proteomes" id="UP001283361"/>
    </source>
</evidence>
<name>A0AAE0YJ59_9GAST</name>
<dbReference type="EMBL" id="JAWDGP010006115">
    <property type="protein sequence ID" value="KAK3746840.1"/>
    <property type="molecule type" value="Genomic_DNA"/>
</dbReference>
<comment type="caution">
    <text evidence="1">The sequence shown here is derived from an EMBL/GenBank/DDBJ whole genome shotgun (WGS) entry which is preliminary data.</text>
</comment>
<protein>
    <submittedName>
        <fullName evidence="1">Uncharacterized protein</fullName>
    </submittedName>
</protein>
<proteinExistence type="predicted"/>
<keyword evidence="2" id="KW-1185">Reference proteome</keyword>
<dbReference type="AlphaFoldDB" id="A0AAE0YJ59"/>
<evidence type="ECO:0000313" key="1">
    <source>
        <dbReference type="EMBL" id="KAK3746840.1"/>
    </source>
</evidence>
<organism evidence="1 2">
    <name type="scientific">Elysia crispata</name>
    <name type="common">lettuce slug</name>
    <dbReference type="NCBI Taxonomy" id="231223"/>
    <lineage>
        <taxon>Eukaryota</taxon>
        <taxon>Metazoa</taxon>
        <taxon>Spiralia</taxon>
        <taxon>Lophotrochozoa</taxon>
        <taxon>Mollusca</taxon>
        <taxon>Gastropoda</taxon>
        <taxon>Heterobranchia</taxon>
        <taxon>Euthyneura</taxon>
        <taxon>Panpulmonata</taxon>
        <taxon>Sacoglossa</taxon>
        <taxon>Placobranchoidea</taxon>
        <taxon>Plakobranchidae</taxon>
        <taxon>Elysia</taxon>
    </lineage>
</organism>
<dbReference type="Proteomes" id="UP001283361">
    <property type="component" value="Unassembled WGS sequence"/>
</dbReference>
<accession>A0AAE0YJ59</accession>
<sequence>MSSRSPTPLLIPPHSSQNTTVTAHLIGPSTGAEPRLAIDWWEGPTRPKVKLRPRVNSQHSRKLIDKLCWLMRAGAQLKLPGIFRSGHIRRVHNLYITVAPDLACSPLFQMIPAIVIVRLGDHVAEIIVGMKMMATRSIIVINSALLLDFNYGKD</sequence>